<evidence type="ECO:0000313" key="4">
    <source>
        <dbReference type="Proteomes" id="UP000664795"/>
    </source>
</evidence>
<protein>
    <submittedName>
        <fullName evidence="3">Ig-like domain-containing protein</fullName>
    </submittedName>
</protein>
<accession>A0A939G9N0</accession>
<evidence type="ECO:0000313" key="3">
    <source>
        <dbReference type="EMBL" id="MBO0932657.1"/>
    </source>
</evidence>
<feature type="domain" description="SbsA Ig-like" evidence="2">
    <location>
        <begin position="41"/>
        <end position="140"/>
    </location>
</feature>
<sequence>MSHRQSSTRTPSLWGVFLLLIVVYLASNCAQVAQPPGGKKDTLAPKMIDSSPKMRARNVKPKQVELFFNEYITAENLPQKVIITPGSGITFDYKVKPTSVVLTFNEPLKDSTTYTISFTDAIKDATERNPATNIKLVFSTGNQLDSLSIDGQVSDVVSGTTTPAGTLVGLYAPRDTLDAVKFKPIYYSKTDTSGRFRIENIRSGDYDVIAFTDQNNNFVFNAQSETIGFAPKRITINQNITGVEVLLFNQNNSTPRIGRSESRSDSYLINLSKGIEAYTVAFRNPADSMASMLLSPNQIKFFRTVQTADTVGIQLVVRDSLGTTTNLKHTISFRPKSKREKPEEFVYKPIPAPNEAVDPTFDWVLRFNKPVETVNPKRIQISVDSLTTGDLSLAKSSTFNAGETELTNRFETKARKFVRIKIDKDAFTSVLGDTVSVATITYPIADPENFGLVRGRVITKEPHYILELIDEQKTVTRRLRDVANYTFQNLKPGRYRMRLIIDTNNNNKWDTGRYEFRVPAEPIVYLRDVLIVKQNFELDDINISY</sequence>
<evidence type="ECO:0000259" key="2">
    <source>
        <dbReference type="Pfam" id="PF13205"/>
    </source>
</evidence>
<proteinExistence type="predicted"/>
<dbReference type="InterPro" id="IPR014755">
    <property type="entry name" value="Cu-Rt/internalin_Ig-like"/>
</dbReference>
<name>A0A939G9N0_9BACT</name>
<evidence type="ECO:0000256" key="1">
    <source>
        <dbReference type="ARBA" id="ARBA00022729"/>
    </source>
</evidence>
<organism evidence="3 4">
    <name type="scientific">Fibrella aquatilis</name>
    <dbReference type="NCBI Taxonomy" id="2817059"/>
    <lineage>
        <taxon>Bacteria</taxon>
        <taxon>Pseudomonadati</taxon>
        <taxon>Bacteroidota</taxon>
        <taxon>Cytophagia</taxon>
        <taxon>Cytophagales</taxon>
        <taxon>Spirosomataceae</taxon>
        <taxon>Fibrella</taxon>
    </lineage>
</organism>
<comment type="caution">
    <text evidence="3">The sequence shown here is derived from an EMBL/GenBank/DDBJ whole genome shotgun (WGS) entry which is preliminary data.</text>
</comment>
<dbReference type="EMBL" id="JAFMYU010000014">
    <property type="protein sequence ID" value="MBO0932657.1"/>
    <property type="molecule type" value="Genomic_DNA"/>
</dbReference>
<dbReference type="Gene3D" id="2.60.40.1220">
    <property type="match status" value="1"/>
</dbReference>
<dbReference type="Pfam" id="PF13205">
    <property type="entry name" value="Big_5"/>
    <property type="match status" value="1"/>
</dbReference>
<keyword evidence="1" id="KW-0732">Signal</keyword>
<dbReference type="AlphaFoldDB" id="A0A939G9N0"/>
<gene>
    <name evidence="3" type="ORF">J2I48_16730</name>
</gene>
<dbReference type="InterPro" id="IPR032812">
    <property type="entry name" value="SbsA_Ig"/>
</dbReference>
<dbReference type="Gene3D" id="2.60.40.1120">
    <property type="entry name" value="Carboxypeptidase-like, regulatory domain"/>
    <property type="match status" value="1"/>
</dbReference>
<reference evidence="3 4" key="1">
    <citation type="submission" date="2021-03" db="EMBL/GenBank/DDBJ databases">
        <title>Fibrella sp. HMF5036 genome sequencing and assembly.</title>
        <authorList>
            <person name="Kang H."/>
            <person name="Kim H."/>
            <person name="Bae S."/>
            <person name="Joh K."/>
        </authorList>
    </citation>
    <scope>NUCLEOTIDE SEQUENCE [LARGE SCALE GENOMIC DNA]</scope>
    <source>
        <strain evidence="3 4">HMF5036</strain>
    </source>
</reference>
<keyword evidence="4" id="KW-1185">Reference proteome</keyword>
<dbReference type="RefSeq" id="WP_207336624.1">
    <property type="nucleotide sequence ID" value="NZ_JAFMYU010000014.1"/>
</dbReference>
<dbReference type="Proteomes" id="UP000664795">
    <property type="component" value="Unassembled WGS sequence"/>
</dbReference>